<dbReference type="SUPFAM" id="SSF51735">
    <property type="entry name" value="NAD(P)-binding Rossmann-fold domains"/>
    <property type="match status" value="1"/>
</dbReference>
<dbReference type="Gene3D" id="3.90.180.10">
    <property type="entry name" value="Medium-chain alcohol dehydrogenases, catalytic domain"/>
    <property type="match status" value="1"/>
</dbReference>
<comment type="caution">
    <text evidence="1">The sequence shown here is derived from an EMBL/GenBank/DDBJ whole genome shotgun (WGS) entry which is preliminary data.</text>
</comment>
<organism evidence="1 2">
    <name type="scientific">Abeliophyllum distichum</name>
    <dbReference type="NCBI Taxonomy" id="126358"/>
    <lineage>
        <taxon>Eukaryota</taxon>
        <taxon>Viridiplantae</taxon>
        <taxon>Streptophyta</taxon>
        <taxon>Embryophyta</taxon>
        <taxon>Tracheophyta</taxon>
        <taxon>Spermatophyta</taxon>
        <taxon>Magnoliopsida</taxon>
        <taxon>eudicotyledons</taxon>
        <taxon>Gunneridae</taxon>
        <taxon>Pentapetalae</taxon>
        <taxon>asterids</taxon>
        <taxon>lamiids</taxon>
        <taxon>Lamiales</taxon>
        <taxon>Oleaceae</taxon>
        <taxon>Forsythieae</taxon>
        <taxon>Abeliophyllum</taxon>
    </lineage>
</organism>
<dbReference type="InterPro" id="IPR052733">
    <property type="entry name" value="Chloroplast_QOR"/>
</dbReference>
<proteinExistence type="predicted"/>
<dbReference type="PANTHER" id="PTHR44013:SF1">
    <property type="entry name" value="ZINC-TYPE ALCOHOL DEHYDROGENASE-LIKE PROTEIN C16A3.02C"/>
    <property type="match status" value="1"/>
</dbReference>
<gene>
    <name evidence="1" type="ORF">Adt_01766</name>
</gene>
<protein>
    <submittedName>
        <fullName evidence="1">Quinone-oxidoreductase-like protein</fullName>
    </submittedName>
</protein>
<name>A0ABD1VVS8_9LAMI</name>
<keyword evidence="2" id="KW-1185">Reference proteome</keyword>
<evidence type="ECO:0000313" key="1">
    <source>
        <dbReference type="EMBL" id="KAL2540788.1"/>
    </source>
</evidence>
<sequence>MFSSLLPQEQTRLSITRPSDGAALKSPSGQKYDAVIHCATGIPWSVFEPNLSEKGKNLDAVVKLVKEGKLKTVIDSKHPLSRAEEAWAKCIDGHATGKIISRTLNQ</sequence>
<dbReference type="PANTHER" id="PTHR44013">
    <property type="entry name" value="ZINC-TYPE ALCOHOL DEHYDROGENASE-LIKE PROTEIN C16A3.02C"/>
    <property type="match status" value="1"/>
</dbReference>
<reference evidence="2" key="1">
    <citation type="submission" date="2024-07" db="EMBL/GenBank/DDBJ databases">
        <title>Two chromosome-level genome assemblies of Korean endemic species Abeliophyllum distichum and Forsythia ovata (Oleaceae).</title>
        <authorList>
            <person name="Jang H."/>
        </authorList>
    </citation>
    <scope>NUCLEOTIDE SEQUENCE [LARGE SCALE GENOMIC DNA]</scope>
</reference>
<accession>A0ABD1VVS8</accession>
<dbReference type="InterPro" id="IPR036291">
    <property type="entry name" value="NAD(P)-bd_dom_sf"/>
</dbReference>
<dbReference type="EMBL" id="JBFOLK010000001">
    <property type="protein sequence ID" value="KAL2540788.1"/>
    <property type="molecule type" value="Genomic_DNA"/>
</dbReference>
<dbReference type="Pfam" id="PF13602">
    <property type="entry name" value="ADH_zinc_N_2"/>
    <property type="match status" value="1"/>
</dbReference>
<evidence type="ECO:0000313" key="2">
    <source>
        <dbReference type="Proteomes" id="UP001604336"/>
    </source>
</evidence>
<dbReference type="AlphaFoldDB" id="A0ABD1VVS8"/>
<dbReference type="Proteomes" id="UP001604336">
    <property type="component" value="Unassembled WGS sequence"/>
</dbReference>